<comment type="caution">
    <text evidence="13">The sequence shown here is derived from an EMBL/GenBank/DDBJ whole genome shotgun (WGS) entry which is preliminary data.</text>
</comment>
<dbReference type="EMBL" id="WHOA01000075">
    <property type="protein sequence ID" value="NOU71748.1"/>
    <property type="molecule type" value="Genomic_DNA"/>
</dbReference>
<dbReference type="Gene3D" id="3.50.30.40">
    <property type="entry name" value="Ribonuclease E inhibitor RraA/RraA-like"/>
    <property type="match status" value="1"/>
</dbReference>
<comment type="catalytic activity">
    <reaction evidence="12">
        <text>oxaloacetate + H(+) = pyruvate + CO2</text>
        <dbReference type="Rhea" id="RHEA:15641"/>
        <dbReference type="ChEBI" id="CHEBI:15361"/>
        <dbReference type="ChEBI" id="CHEBI:15378"/>
        <dbReference type="ChEBI" id="CHEBI:16452"/>
        <dbReference type="ChEBI" id="CHEBI:16526"/>
        <dbReference type="EC" id="4.1.1.112"/>
    </reaction>
</comment>
<dbReference type="EC" id="4.1.1.112" evidence="6"/>
<proteinExistence type="inferred from homology"/>
<dbReference type="CDD" id="cd16841">
    <property type="entry name" value="RraA_family"/>
    <property type="match status" value="1"/>
</dbReference>
<evidence type="ECO:0000256" key="4">
    <source>
        <dbReference type="ARBA" id="ARBA00011233"/>
    </source>
</evidence>
<comment type="subunit">
    <text evidence="4">Homotrimer.</text>
</comment>
<comment type="catalytic activity">
    <reaction evidence="1">
        <text>4-hydroxy-4-methyl-2-oxoglutarate = 2 pyruvate</text>
        <dbReference type="Rhea" id="RHEA:22748"/>
        <dbReference type="ChEBI" id="CHEBI:15361"/>
        <dbReference type="ChEBI" id="CHEBI:58276"/>
        <dbReference type="EC" id="4.1.3.17"/>
    </reaction>
</comment>
<dbReference type="SUPFAM" id="SSF89562">
    <property type="entry name" value="RraA-like"/>
    <property type="match status" value="1"/>
</dbReference>
<evidence type="ECO:0000256" key="2">
    <source>
        <dbReference type="ARBA" id="ARBA00001968"/>
    </source>
</evidence>
<dbReference type="Pfam" id="PF03737">
    <property type="entry name" value="RraA-like"/>
    <property type="match status" value="1"/>
</dbReference>
<comment type="similarity">
    <text evidence="3">Belongs to the class II aldolase/RraA-like family.</text>
</comment>
<evidence type="ECO:0000256" key="5">
    <source>
        <dbReference type="ARBA" id="ARBA00012213"/>
    </source>
</evidence>
<dbReference type="Proteomes" id="UP000616779">
    <property type="component" value="Unassembled WGS sequence"/>
</dbReference>
<dbReference type="EC" id="4.1.3.17" evidence="5"/>
<dbReference type="InterPro" id="IPR005493">
    <property type="entry name" value="RraA/RraA-like"/>
</dbReference>
<comment type="function">
    <text evidence="8">Catalyzes the aldol cleavage of 4-hydroxy-4-methyl-2-oxoglutarate (HMG) into 2 molecules of pyruvate. Also contains a secondary oxaloacetate (OAA) decarboxylase activity due to the common pyruvate enolate transition state formed following C-C bond cleavage in the retro-aldol and decarboxylation reactions.</text>
</comment>
<evidence type="ECO:0000313" key="14">
    <source>
        <dbReference type="Proteomes" id="UP000616779"/>
    </source>
</evidence>
<evidence type="ECO:0000256" key="7">
    <source>
        <dbReference type="ARBA" id="ARBA00016549"/>
    </source>
</evidence>
<sequence length="232" mass="25559">MYRGAQNMNLTNVNSIAGYDFDFLEQKLYSAVIGDILDDLGYRNQTFGAGLRLLDPNLKISGRSFTAQATKVFSIPAEPYKLQMEAIDAVSHGEVFVVSTGAPDEAAFWGELISTACRARGGRGAIVDGLNRDTAKILEMKFPLASRGQVPTDSKGRVDLIYYQQAIEIDGVRIHPSDYVFADIDGIVFVPQEIEEEVIHKSLEKVEGENLVRKALQDGMLCTEAFKTFGIL</sequence>
<keyword evidence="14" id="KW-1185">Reference proteome</keyword>
<dbReference type="PANTHER" id="PTHR33254:SF4">
    <property type="entry name" value="4-HYDROXY-4-METHYL-2-OXOGLUTARATE ALDOLASE 3-RELATED"/>
    <property type="match status" value="1"/>
</dbReference>
<evidence type="ECO:0000256" key="1">
    <source>
        <dbReference type="ARBA" id="ARBA00001342"/>
    </source>
</evidence>
<dbReference type="InterPro" id="IPR036704">
    <property type="entry name" value="RraA/RraA-like_sf"/>
</dbReference>
<accession>A0ABX1XTB2</accession>
<dbReference type="PANTHER" id="PTHR33254">
    <property type="entry name" value="4-HYDROXY-4-METHYL-2-OXOGLUTARATE ALDOLASE 3-RELATED"/>
    <property type="match status" value="1"/>
</dbReference>
<evidence type="ECO:0000256" key="6">
    <source>
        <dbReference type="ARBA" id="ARBA00012947"/>
    </source>
</evidence>
<name>A0ABX1XTB2_9BACL</name>
<evidence type="ECO:0000256" key="3">
    <source>
        <dbReference type="ARBA" id="ARBA00008621"/>
    </source>
</evidence>
<comment type="cofactor">
    <cofactor evidence="2">
        <name>a divalent metal cation</name>
        <dbReference type="ChEBI" id="CHEBI:60240"/>
    </cofactor>
</comment>
<reference evidence="13 14" key="1">
    <citation type="submission" date="2019-10" db="EMBL/GenBank/DDBJ databases">
        <title>Description of Paenibacillus terrestris sp. nov.</title>
        <authorList>
            <person name="Carlier A."/>
            <person name="Qi S."/>
        </authorList>
    </citation>
    <scope>NUCLEOTIDE SEQUENCE [LARGE SCALE GENOMIC DNA]</scope>
    <source>
        <strain evidence="13 14">LMG 31458</strain>
    </source>
</reference>
<protein>
    <recommendedName>
        <fullName evidence="7">Putative 4-hydroxy-4-methyl-2-oxoglutarate aldolase</fullName>
        <ecNumber evidence="6">4.1.1.112</ecNumber>
        <ecNumber evidence="5">4.1.3.17</ecNumber>
    </recommendedName>
    <alternativeName>
        <fullName evidence="11">Oxaloacetate decarboxylase</fullName>
    </alternativeName>
    <alternativeName>
        <fullName evidence="9">Regulator of ribonuclease activity homolog</fullName>
    </alternativeName>
    <alternativeName>
        <fullName evidence="10">RraA-like protein</fullName>
    </alternativeName>
</protein>
<evidence type="ECO:0000256" key="11">
    <source>
        <dbReference type="ARBA" id="ARBA00032305"/>
    </source>
</evidence>
<evidence type="ECO:0000256" key="8">
    <source>
        <dbReference type="ARBA" id="ARBA00025046"/>
    </source>
</evidence>
<gene>
    <name evidence="13" type="ORF">GC098_09985</name>
</gene>
<evidence type="ECO:0000256" key="10">
    <source>
        <dbReference type="ARBA" id="ARBA00030169"/>
    </source>
</evidence>
<evidence type="ECO:0000256" key="9">
    <source>
        <dbReference type="ARBA" id="ARBA00029596"/>
    </source>
</evidence>
<evidence type="ECO:0000256" key="12">
    <source>
        <dbReference type="ARBA" id="ARBA00047973"/>
    </source>
</evidence>
<organism evidence="13 14">
    <name type="scientific">Paenibacillus phytorum</name>
    <dbReference type="NCBI Taxonomy" id="2654977"/>
    <lineage>
        <taxon>Bacteria</taxon>
        <taxon>Bacillati</taxon>
        <taxon>Bacillota</taxon>
        <taxon>Bacilli</taxon>
        <taxon>Bacillales</taxon>
        <taxon>Paenibacillaceae</taxon>
        <taxon>Paenibacillus</taxon>
    </lineage>
</organism>
<evidence type="ECO:0000313" key="13">
    <source>
        <dbReference type="EMBL" id="NOU71748.1"/>
    </source>
</evidence>